<dbReference type="RefSeq" id="WP_248650006.1">
    <property type="nucleotide sequence ID" value="NZ_CP096659.1"/>
</dbReference>
<dbReference type="InterPro" id="IPR011010">
    <property type="entry name" value="DNA_brk_join_enz"/>
</dbReference>
<dbReference type="Pfam" id="PF00589">
    <property type="entry name" value="Phage_integrase"/>
    <property type="match status" value="1"/>
</dbReference>
<evidence type="ECO:0000256" key="1">
    <source>
        <dbReference type="ARBA" id="ARBA00022908"/>
    </source>
</evidence>
<evidence type="ECO:0000313" key="8">
    <source>
        <dbReference type="EMBL" id="UPV73956.1"/>
    </source>
</evidence>
<dbReference type="GeneID" id="72186658"/>
<evidence type="ECO:0000256" key="4">
    <source>
        <dbReference type="PROSITE-ProRule" id="PRU01248"/>
    </source>
</evidence>
<feature type="region of interest" description="Disordered" evidence="5">
    <location>
        <begin position="352"/>
        <end position="374"/>
    </location>
</feature>
<gene>
    <name evidence="8" type="ORF">M0R89_15625</name>
</gene>
<evidence type="ECO:0000259" key="6">
    <source>
        <dbReference type="PROSITE" id="PS51898"/>
    </source>
</evidence>
<protein>
    <submittedName>
        <fullName evidence="8">Site-specific integrase</fullName>
    </submittedName>
</protein>
<evidence type="ECO:0000256" key="5">
    <source>
        <dbReference type="SAM" id="MobiDB-lite"/>
    </source>
</evidence>
<feature type="compositionally biased region" description="Basic and acidic residues" evidence="5">
    <location>
        <begin position="363"/>
        <end position="374"/>
    </location>
</feature>
<feature type="domain" description="Tyr recombinase" evidence="6">
    <location>
        <begin position="180"/>
        <end position="371"/>
    </location>
</feature>
<dbReference type="Proteomes" id="UP000830729">
    <property type="component" value="Chromosome"/>
</dbReference>
<dbReference type="CDD" id="cd00397">
    <property type="entry name" value="DNA_BRE_C"/>
    <property type="match status" value="1"/>
</dbReference>
<dbReference type="InterPro" id="IPR044068">
    <property type="entry name" value="CB"/>
</dbReference>
<dbReference type="PROSITE" id="PS51898">
    <property type="entry name" value="TYR_RECOMBINASE"/>
    <property type="match status" value="1"/>
</dbReference>
<dbReference type="InterPro" id="IPR050090">
    <property type="entry name" value="Tyrosine_recombinase_XerCD"/>
</dbReference>
<dbReference type="GO" id="GO:0006310">
    <property type="term" value="P:DNA recombination"/>
    <property type="evidence" value="ECO:0007669"/>
    <property type="project" value="UniProtKB-KW"/>
</dbReference>
<dbReference type="Gene3D" id="1.10.443.10">
    <property type="entry name" value="Intergrase catalytic core"/>
    <property type="match status" value="1"/>
</dbReference>
<name>A0A8U0HTC9_9EURY</name>
<proteinExistence type="predicted"/>
<dbReference type="PROSITE" id="PS51900">
    <property type="entry name" value="CB"/>
    <property type="match status" value="1"/>
</dbReference>
<organism evidence="8 9">
    <name type="scientific">Halorussus limi</name>
    <dbReference type="NCBI Taxonomy" id="2938695"/>
    <lineage>
        <taxon>Archaea</taxon>
        <taxon>Methanobacteriati</taxon>
        <taxon>Methanobacteriota</taxon>
        <taxon>Stenosarchaea group</taxon>
        <taxon>Halobacteria</taxon>
        <taxon>Halobacteriales</taxon>
        <taxon>Haladaptataceae</taxon>
        <taxon>Halorussus</taxon>
    </lineage>
</organism>
<dbReference type="InterPro" id="IPR010998">
    <property type="entry name" value="Integrase_recombinase_N"/>
</dbReference>
<evidence type="ECO:0000259" key="7">
    <source>
        <dbReference type="PROSITE" id="PS51900"/>
    </source>
</evidence>
<dbReference type="AlphaFoldDB" id="A0A8U0HTC9"/>
<reference evidence="8 9" key="1">
    <citation type="submission" date="2022-04" db="EMBL/GenBank/DDBJ databases">
        <title>Diverse halophilic archaea isolated from saline environments.</title>
        <authorList>
            <person name="Cui H.-L."/>
        </authorList>
    </citation>
    <scope>NUCLEOTIDE SEQUENCE [LARGE SCALE GENOMIC DNA]</scope>
    <source>
        <strain evidence="8 9">XZYJT49</strain>
    </source>
</reference>
<keyword evidence="3" id="KW-0233">DNA recombination</keyword>
<dbReference type="Pfam" id="PF13495">
    <property type="entry name" value="Phage_int_SAM_4"/>
    <property type="match status" value="1"/>
</dbReference>
<dbReference type="EMBL" id="CP096659">
    <property type="protein sequence ID" value="UPV73956.1"/>
    <property type="molecule type" value="Genomic_DNA"/>
</dbReference>
<dbReference type="Gene3D" id="1.10.150.130">
    <property type="match status" value="1"/>
</dbReference>
<dbReference type="PANTHER" id="PTHR30349">
    <property type="entry name" value="PHAGE INTEGRASE-RELATED"/>
    <property type="match status" value="1"/>
</dbReference>
<dbReference type="InterPro" id="IPR013762">
    <property type="entry name" value="Integrase-like_cat_sf"/>
</dbReference>
<dbReference type="GO" id="GO:0003677">
    <property type="term" value="F:DNA binding"/>
    <property type="evidence" value="ECO:0007669"/>
    <property type="project" value="UniProtKB-UniRule"/>
</dbReference>
<accession>A0A8U0HTC9</accession>
<evidence type="ECO:0000256" key="3">
    <source>
        <dbReference type="ARBA" id="ARBA00023172"/>
    </source>
</evidence>
<dbReference type="PANTHER" id="PTHR30349:SF41">
    <property type="entry name" value="INTEGRASE_RECOMBINASE PROTEIN MJ0367-RELATED"/>
    <property type="match status" value="1"/>
</dbReference>
<dbReference type="InterPro" id="IPR004107">
    <property type="entry name" value="Integrase_SAM-like_N"/>
</dbReference>
<dbReference type="KEGG" id="halx:M0R89_15625"/>
<dbReference type="InterPro" id="IPR002104">
    <property type="entry name" value="Integrase_catalytic"/>
</dbReference>
<keyword evidence="9" id="KW-1185">Reference proteome</keyword>
<dbReference type="GO" id="GO:0015074">
    <property type="term" value="P:DNA integration"/>
    <property type="evidence" value="ECO:0007669"/>
    <property type="project" value="UniProtKB-KW"/>
</dbReference>
<keyword evidence="1" id="KW-0229">DNA integration</keyword>
<feature type="domain" description="Core-binding (CB)" evidence="7">
    <location>
        <begin position="31"/>
        <end position="123"/>
    </location>
</feature>
<keyword evidence="2 4" id="KW-0238">DNA-binding</keyword>
<evidence type="ECO:0000256" key="2">
    <source>
        <dbReference type="ARBA" id="ARBA00023125"/>
    </source>
</evidence>
<evidence type="ECO:0000313" key="9">
    <source>
        <dbReference type="Proteomes" id="UP000830729"/>
    </source>
</evidence>
<dbReference type="SUPFAM" id="SSF56349">
    <property type="entry name" value="DNA breaking-rejoining enzymes"/>
    <property type="match status" value="1"/>
</dbReference>
<sequence>MKNADEATTPLEGITVVPEPSAELLNERQQIDYRNQREQCLEWLLVFGKDPKKAEGYARTTVKNRAHRMDQFYRWVWDQDGYTTNVTHDHADAYLTWLAKQDHSNAHKDNCRKALLMLYKWREHEHGLDEWDPELSFSTGHKTTTPRDYLTREERGQIREAALEYGSVPSYKGLDSEERDRWKAYLAQRFEKPKSEVTPEDWDEANGWKIPSLVSVSLDAGLRPIEVERAVTGWVDIENAVLRIPKEQSSKNTGHWIVGLQDRTAETLDRWLEQRENDPTYDDTDKLWLTRFGNTYGSASLRKVLRRLCDQADIPYENRQMSWYSIRHSTGTYMTREEDLAAAQAQLRHKSPETTMKYDQAPVEDRQNALDRMG</sequence>